<comment type="caution">
    <text evidence="2">The sequence shown here is derived from an EMBL/GenBank/DDBJ whole genome shotgun (WGS) entry which is preliminary data.</text>
</comment>
<dbReference type="Proteomes" id="UP001341840">
    <property type="component" value="Unassembled WGS sequence"/>
</dbReference>
<feature type="compositionally biased region" description="Polar residues" evidence="1">
    <location>
        <begin position="132"/>
        <end position="143"/>
    </location>
</feature>
<evidence type="ECO:0000256" key="1">
    <source>
        <dbReference type="SAM" id="MobiDB-lite"/>
    </source>
</evidence>
<name>A0ABU6T7F6_9FABA</name>
<protein>
    <submittedName>
        <fullName evidence="2">Uncharacterized protein</fullName>
    </submittedName>
</protein>
<feature type="region of interest" description="Disordered" evidence="1">
    <location>
        <begin position="120"/>
        <end position="178"/>
    </location>
</feature>
<evidence type="ECO:0000313" key="3">
    <source>
        <dbReference type="Proteomes" id="UP001341840"/>
    </source>
</evidence>
<keyword evidence="3" id="KW-1185">Reference proteome</keyword>
<organism evidence="2 3">
    <name type="scientific">Stylosanthes scabra</name>
    <dbReference type="NCBI Taxonomy" id="79078"/>
    <lineage>
        <taxon>Eukaryota</taxon>
        <taxon>Viridiplantae</taxon>
        <taxon>Streptophyta</taxon>
        <taxon>Embryophyta</taxon>
        <taxon>Tracheophyta</taxon>
        <taxon>Spermatophyta</taxon>
        <taxon>Magnoliopsida</taxon>
        <taxon>eudicotyledons</taxon>
        <taxon>Gunneridae</taxon>
        <taxon>Pentapetalae</taxon>
        <taxon>rosids</taxon>
        <taxon>fabids</taxon>
        <taxon>Fabales</taxon>
        <taxon>Fabaceae</taxon>
        <taxon>Papilionoideae</taxon>
        <taxon>50 kb inversion clade</taxon>
        <taxon>dalbergioids sensu lato</taxon>
        <taxon>Dalbergieae</taxon>
        <taxon>Pterocarpus clade</taxon>
        <taxon>Stylosanthes</taxon>
    </lineage>
</organism>
<proteinExistence type="predicted"/>
<evidence type="ECO:0000313" key="2">
    <source>
        <dbReference type="EMBL" id="MED6144464.1"/>
    </source>
</evidence>
<reference evidence="2 3" key="1">
    <citation type="journal article" date="2023" name="Plants (Basel)">
        <title>Bridging the Gap: Combining Genomics and Transcriptomics Approaches to Understand Stylosanthes scabra, an Orphan Legume from the Brazilian Caatinga.</title>
        <authorList>
            <person name="Ferreira-Neto J.R.C."/>
            <person name="da Silva M.D."/>
            <person name="Binneck E."/>
            <person name="de Melo N.F."/>
            <person name="da Silva R.H."/>
            <person name="de Melo A.L.T.M."/>
            <person name="Pandolfi V."/>
            <person name="Bustamante F.O."/>
            <person name="Brasileiro-Vidal A.C."/>
            <person name="Benko-Iseppon A.M."/>
        </authorList>
    </citation>
    <scope>NUCLEOTIDE SEQUENCE [LARGE SCALE GENOMIC DNA]</scope>
    <source>
        <tissue evidence="2">Leaves</tissue>
    </source>
</reference>
<dbReference type="EMBL" id="JASCZI010090665">
    <property type="protein sequence ID" value="MED6144464.1"/>
    <property type="molecule type" value="Genomic_DNA"/>
</dbReference>
<gene>
    <name evidence="2" type="ORF">PIB30_015891</name>
</gene>
<sequence length="178" mass="20296">MAEDIFYFAIHINGVIIQRENGASFESNALLMFRHSCVNTMWELKQLILSNLGFEGDQKMDKLAYRFQAVTAENRLEYRPSWLSEDNHVWIIFEVHRKLIQNRFMEFCAEVRHVGGSSGFRPFAETKRSTNEESSGPSMSKSLNIHGPSKSASRTYGRIAGGDATIMLPRRSSSRRGT</sequence>
<accession>A0ABU6T7F6</accession>